<keyword evidence="6" id="KW-1185">Reference proteome</keyword>
<evidence type="ECO:0000313" key="5">
    <source>
        <dbReference type="EMBL" id="TIA93354.1"/>
    </source>
</evidence>
<protein>
    <submittedName>
        <fullName evidence="5">Uncharacterized protein</fullName>
    </submittedName>
</protein>
<sequence>MVRTPNYLPANPWVEQAHRHGIPLSASGKLLEAAIPKRMRVSTSQIIDRLLATDAGRDKLFYSIKLYLWRSKSNPTLSSTAKAWLPYLKNCASGLSTTRKCLILFAWKRAIPDLYHMVTQPKQPAATFTEAVKRRLSLLSAIVQIPNSIADDFYCASRIGLVSSKTGALAEKYGALFWWTDTFLQLNIGAINEVHSTTHIRKLQTRLENFQQSLDDIARGGAATPSKEYTLGDETLGAYLRTDADIRKAESTQSWARLSMVKLVCDFIFVSYDVFGFSRGKEGTQAVVGLIAGLLSGMKLWDKHYTSLAKPLS</sequence>
<keyword evidence="2" id="KW-0472">Membrane</keyword>
<dbReference type="GO" id="GO:0016559">
    <property type="term" value="P:peroxisome fission"/>
    <property type="evidence" value="ECO:0007669"/>
    <property type="project" value="InterPro"/>
</dbReference>
<dbReference type="PANTHER" id="PTHR12652">
    <property type="entry name" value="PEROXISOMAL BIOGENESIS FACTOR 11"/>
    <property type="match status" value="1"/>
</dbReference>
<dbReference type="EMBL" id="SPNW01000002">
    <property type="protein sequence ID" value="TIA93354.1"/>
    <property type="molecule type" value="Genomic_DNA"/>
</dbReference>
<evidence type="ECO:0000256" key="4">
    <source>
        <dbReference type="ARBA" id="ARBA00046271"/>
    </source>
</evidence>
<dbReference type="Proteomes" id="UP000310189">
    <property type="component" value="Unassembled WGS sequence"/>
</dbReference>
<keyword evidence="1" id="KW-0962">Peroxisome biogenesis</keyword>
<gene>
    <name evidence="5" type="ORF">E3P99_00230</name>
</gene>
<evidence type="ECO:0000256" key="3">
    <source>
        <dbReference type="ARBA" id="ARBA00023140"/>
    </source>
</evidence>
<evidence type="ECO:0000313" key="6">
    <source>
        <dbReference type="Proteomes" id="UP000310189"/>
    </source>
</evidence>
<evidence type="ECO:0000256" key="2">
    <source>
        <dbReference type="ARBA" id="ARBA00023136"/>
    </source>
</evidence>
<comment type="caution">
    <text evidence="5">The sequence shown here is derived from an EMBL/GenBank/DDBJ whole genome shotgun (WGS) entry which is preliminary data.</text>
</comment>
<dbReference type="OrthoDB" id="411017at2759"/>
<keyword evidence="3" id="KW-0576">Peroxisome</keyword>
<dbReference type="InterPro" id="IPR008733">
    <property type="entry name" value="PEX11"/>
</dbReference>
<reference evidence="5 6" key="1">
    <citation type="submission" date="2019-03" db="EMBL/GenBank/DDBJ databases">
        <title>Sequencing 23 genomes of Wallemia ichthyophaga.</title>
        <authorList>
            <person name="Gostincar C."/>
        </authorList>
    </citation>
    <scope>NUCLEOTIDE SEQUENCE [LARGE SCALE GENOMIC DNA]</scope>
    <source>
        <strain evidence="5 6">EXF-5753</strain>
    </source>
</reference>
<evidence type="ECO:0000256" key="1">
    <source>
        <dbReference type="ARBA" id="ARBA00022593"/>
    </source>
</evidence>
<dbReference type="Pfam" id="PF05648">
    <property type="entry name" value="PEX11"/>
    <property type="match status" value="1"/>
</dbReference>
<organism evidence="5 6">
    <name type="scientific">Wallemia hederae</name>
    <dbReference type="NCBI Taxonomy" id="1540922"/>
    <lineage>
        <taxon>Eukaryota</taxon>
        <taxon>Fungi</taxon>
        <taxon>Dikarya</taxon>
        <taxon>Basidiomycota</taxon>
        <taxon>Wallemiomycotina</taxon>
        <taxon>Wallemiomycetes</taxon>
        <taxon>Wallemiales</taxon>
        <taxon>Wallemiaceae</taxon>
        <taxon>Wallemia</taxon>
    </lineage>
</organism>
<dbReference type="AlphaFoldDB" id="A0A4T0FZR7"/>
<dbReference type="GO" id="GO:0005778">
    <property type="term" value="C:peroxisomal membrane"/>
    <property type="evidence" value="ECO:0007669"/>
    <property type="project" value="UniProtKB-SubCell"/>
</dbReference>
<name>A0A4T0FZR7_9BASI</name>
<comment type="subcellular location">
    <subcellularLocation>
        <location evidence="4">Peroxisome membrane</location>
    </subcellularLocation>
</comment>
<proteinExistence type="predicted"/>
<dbReference type="PANTHER" id="PTHR12652:SF19">
    <property type="entry name" value="PEROXISOMAL BIOGENESIS FACTOR 11"/>
    <property type="match status" value="1"/>
</dbReference>
<accession>A0A4T0FZR7</accession>